<dbReference type="AlphaFoldDB" id="A0A2R5HKD8"/>
<keyword evidence="3" id="KW-1185">Reference proteome</keyword>
<dbReference type="Proteomes" id="UP000245021">
    <property type="component" value="Unassembled WGS sequence"/>
</dbReference>
<organism evidence="2 3">
    <name type="scientific">Lactococcus termiticola</name>
    <dbReference type="NCBI Taxonomy" id="2169526"/>
    <lineage>
        <taxon>Bacteria</taxon>
        <taxon>Bacillati</taxon>
        <taxon>Bacillota</taxon>
        <taxon>Bacilli</taxon>
        <taxon>Lactobacillales</taxon>
        <taxon>Streptococcaceae</taxon>
        <taxon>Lactococcus</taxon>
    </lineage>
</organism>
<gene>
    <name evidence="2" type="ORF">NtB2_01138</name>
</gene>
<dbReference type="OrthoDB" id="2243706at2"/>
<name>A0A2R5HKD8_9LACT</name>
<dbReference type="EMBL" id="BFFO01000006">
    <property type="protein sequence ID" value="GBG97001.1"/>
    <property type="molecule type" value="Genomic_DNA"/>
</dbReference>
<dbReference type="NCBIfam" id="NF040897">
    <property type="entry name" value="SPJ_0845_Nterm"/>
    <property type="match status" value="1"/>
</dbReference>
<feature type="compositionally biased region" description="Basic and acidic residues" evidence="1">
    <location>
        <begin position="33"/>
        <end position="44"/>
    </location>
</feature>
<dbReference type="InterPro" id="IPR047909">
    <property type="entry name" value="SPJ_0845-like_N"/>
</dbReference>
<sequence length="59" mass="6466">MGLTFKKRDDLDQLMENLGVSGLDDILSGADPVTKDEKPAEDPFAKFLAPKEEDEEAGK</sequence>
<evidence type="ECO:0000313" key="2">
    <source>
        <dbReference type="EMBL" id="GBG97001.1"/>
    </source>
</evidence>
<comment type="caution">
    <text evidence="2">The sequence shown here is derived from an EMBL/GenBank/DDBJ whole genome shotgun (WGS) entry which is preliminary data.</text>
</comment>
<evidence type="ECO:0000256" key="1">
    <source>
        <dbReference type="SAM" id="MobiDB-lite"/>
    </source>
</evidence>
<feature type="region of interest" description="Disordered" evidence="1">
    <location>
        <begin position="23"/>
        <end position="59"/>
    </location>
</feature>
<dbReference type="RefSeq" id="WP_109245969.1">
    <property type="nucleotide sequence ID" value="NZ_BFFO01000006.1"/>
</dbReference>
<evidence type="ECO:0000313" key="3">
    <source>
        <dbReference type="Proteomes" id="UP000245021"/>
    </source>
</evidence>
<proteinExistence type="predicted"/>
<protein>
    <submittedName>
        <fullName evidence="2">Uncharacterized protein</fullName>
    </submittedName>
</protein>
<reference evidence="2 3" key="1">
    <citation type="journal article" date="2018" name="Genome Announc.">
        <title>Draft Genome Sequence of Lactococcus sp. Strain NtB2 (JCM 32569), Isolated from the Gut of the Higher Termite Nasutitermes takasagoensis.</title>
        <authorList>
            <person name="Noda S."/>
            <person name="Aihara C."/>
            <person name="Yuki M."/>
            <person name="Ohkuma M."/>
        </authorList>
    </citation>
    <scope>NUCLEOTIDE SEQUENCE [LARGE SCALE GENOMIC DNA]</scope>
    <source>
        <strain evidence="2 3">NtB2</strain>
    </source>
</reference>
<accession>A0A2R5HKD8</accession>